<dbReference type="Proteomes" id="UP001165297">
    <property type="component" value="Unassembled WGS sequence"/>
</dbReference>
<organism evidence="1 2">
    <name type="scientific">Hymenobacter nitidus</name>
    <dbReference type="NCBI Taxonomy" id="2880929"/>
    <lineage>
        <taxon>Bacteria</taxon>
        <taxon>Pseudomonadati</taxon>
        <taxon>Bacteroidota</taxon>
        <taxon>Cytophagia</taxon>
        <taxon>Cytophagales</taxon>
        <taxon>Hymenobacteraceae</taxon>
        <taxon>Hymenobacter</taxon>
    </lineage>
</organism>
<accession>A0ABS8ACV0</accession>
<protein>
    <submittedName>
        <fullName evidence="1">DUF4198 domain-containing protein</fullName>
    </submittedName>
</protein>
<reference evidence="1" key="1">
    <citation type="submission" date="2021-10" db="EMBL/GenBank/DDBJ databases">
        <authorList>
            <person name="Dean J.D."/>
            <person name="Kim M.K."/>
            <person name="Newey C.N."/>
            <person name="Stoker T.S."/>
            <person name="Thompson D.W."/>
            <person name="Grose J.H."/>
        </authorList>
    </citation>
    <scope>NUCLEOTIDE SEQUENCE</scope>
    <source>
        <strain evidence="1">BT635</strain>
    </source>
</reference>
<comment type="caution">
    <text evidence="1">The sequence shown here is derived from an EMBL/GenBank/DDBJ whole genome shotgun (WGS) entry which is preliminary data.</text>
</comment>
<name>A0ABS8ACV0_9BACT</name>
<evidence type="ECO:0000313" key="1">
    <source>
        <dbReference type="EMBL" id="MCB2377547.1"/>
    </source>
</evidence>
<evidence type="ECO:0000313" key="2">
    <source>
        <dbReference type="Proteomes" id="UP001165297"/>
    </source>
</evidence>
<dbReference type="InterPro" id="IPR019613">
    <property type="entry name" value="DUF4198"/>
</dbReference>
<dbReference type="RefSeq" id="WP_226184632.1">
    <property type="nucleotide sequence ID" value="NZ_JAJADQ010000003.1"/>
</dbReference>
<dbReference type="EMBL" id="JAJADQ010000003">
    <property type="protein sequence ID" value="MCB2377547.1"/>
    <property type="molecule type" value="Genomic_DNA"/>
</dbReference>
<keyword evidence="2" id="KW-1185">Reference proteome</keyword>
<sequence length="278" mass="30619">MPVFRLPQLLILALLFVAGTAVAHEFWLLPPRFFVMPGEKINLHVFVGENFTGARWRGQSGRLASLVHYAPNDTVDLTQTATQTDTLATSVALIQPGVHLLSFSTTNSFVELDAAKFDIYLKQSGLERISALRQQRGEDGQSARELYRRCAKTLIQVGSSRLDTVGTHARSTGQPLEIIPEQNPYQLKAGASLTCLILYKGQPLPAALVQVWQGSAGQTTRISQLHTNKNGRVLFRLNSPGNYLVSSVYMEPAPDRKVADWQSTWATLTFGIAGRSVQ</sequence>
<gene>
    <name evidence="1" type="ORF">LGH70_08135</name>
</gene>
<proteinExistence type="predicted"/>
<dbReference type="Pfam" id="PF10670">
    <property type="entry name" value="DUF4198"/>
    <property type="match status" value="1"/>
</dbReference>
<dbReference type="InterPro" id="IPR008969">
    <property type="entry name" value="CarboxyPept-like_regulatory"/>
</dbReference>
<dbReference type="SUPFAM" id="SSF49464">
    <property type="entry name" value="Carboxypeptidase regulatory domain-like"/>
    <property type="match status" value="1"/>
</dbReference>